<sequence length="412" mass="45693">MNNLYPTNSLSFEQQLAALAAINPQMANLVILGAQHASGQDAAPAFPQTSPIMVPQQQQLHQQPALNPQYNHALRPVLQNLTAIPQLSGPGLPQMQTQINLVPLYQNHFPQQQYVQQIAPAGIPNIEPSTANDAAFATCLRNAKVTGRPYDLAVQGMAMNSGHTAAQWQHYFLCRFEHILPLFDVRYAATRVPSRSVKRPTFSHSPPPVHLPHPSTSKTSADGYARRSHGHKRPRLYNDSDSSGSDSSLENDAPDVTKNGIPRRESSPKRNPKVLRQFIGGDWPIIDSGVPTDAVRTYFDTDELGISGQMHTDGEIKALARWIADQPDWRKFGSGARFEPFQERYPHRTRNAWAAAYRGRIGDISQRVDKICAERAKEIRAGKDTDREVRGGSSDLTQADSEDEDGNIETDE</sequence>
<evidence type="ECO:0000313" key="1">
    <source>
        <dbReference type="EMBL" id="KAI0031877.1"/>
    </source>
</evidence>
<reference evidence="1" key="1">
    <citation type="submission" date="2021-02" db="EMBL/GenBank/DDBJ databases">
        <authorList>
            <consortium name="DOE Joint Genome Institute"/>
            <person name="Ahrendt S."/>
            <person name="Looney B.P."/>
            <person name="Miyauchi S."/>
            <person name="Morin E."/>
            <person name="Drula E."/>
            <person name="Courty P.E."/>
            <person name="Chicoki N."/>
            <person name="Fauchery L."/>
            <person name="Kohler A."/>
            <person name="Kuo A."/>
            <person name="Labutti K."/>
            <person name="Pangilinan J."/>
            <person name="Lipzen A."/>
            <person name="Riley R."/>
            <person name="Andreopoulos W."/>
            <person name="He G."/>
            <person name="Johnson J."/>
            <person name="Barry K.W."/>
            <person name="Grigoriev I.V."/>
            <person name="Nagy L."/>
            <person name="Hibbett D."/>
            <person name="Henrissat B."/>
            <person name="Matheny P.B."/>
            <person name="Labbe J."/>
            <person name="Martin F."/>
        </authorList>
    </citation>
    <scope>NUCLEOTIDE SEQUENCE</scope>
    <source>
        <strain evidence="1">EC-137</strain>
    </source>
</reference>
<organism evidence="1 2">
    <name type="scientific">Vararia minispora EC-137</name>
    <dbReference type="NCBI Taxonomy" id="1314806"/>
    <lineage>
        <taxon>Eukaryota</taxon>
        <taxon>Fungi</taxon>
        <taxon>Dikarya</taxon>
        <taxon>Basidiomycota</taxon>
        <taxon>Agaricomycotina</taxon>
        <taxon>Agaricomycetes</taxon>
        <taxon>Russulales</taxon>
        <taxon>Lachnocladiaceae</taxon>
        <taxon>Vararia</taxon>
    </lineage>
</organism>
<accession>A0ACB8QJP9</accession>
<keyword evidence="2" id="KW-1185">Reference proteome</keyword>
<dbReference type="EMBL" id="MU273564">
    <property type="protein sequence ID" value="KAI0031877.1"/>
    <property type="molecule type" value="Genomic_DNA"/>
</dbReference>
<evidence type="ECO:0000313" key="2">
    <source>
        <dbReference type="Proteomes" id="UP000814128"/>
    </source>
</evidence>
<protein>
    <submittedName>
        <fullName evidence="1">Uncharacterized protein</fullName>
    </submittedName>
</protein>
<comment type="caution">
    <text evidence="1">The sequence shown here is derived from an EMBL/GenBank/DDBJ whole genome shotgun (WGS) entry which is preliminary data.</text>
</comment>
<dbReference type="Proteomes" id="UP000814128">
    <property type="component" value="Unassembled WGS sequence"/>
</dbReference>
<reference evidence="1" key="2">
    <citation type="journal article" date="2022" name="New Phytol.">
        <title>Evolutionary transition to the ectomycorrhizal habit in the genomes of a hyperdiverse lineage of mushroom-forming fungi.</title>
        <authorList>
            <person name="Looney B."/>
            <person name="Miyauchi S."/>
            <person name="Morin E."/>
            <person name="Drula E."/>
            <person name="Courty P.E."/>
            <person name="Kohler A."/>
            <person name="Kuo A."/>
            <person name="LaButti K."/>
            <person name="Pangilinan J."/>
            <person name="Lipzen A."/>
            <person name="Riley R."/>
            <person name="Andreopoulos W."/>
            <person name="He G."/>
            <person name="Johnson J."/>
            <person name="Nolan M."/>
            <person name="Tritt A."/>
            <person name="Barry K.W."/>
            <person name="Grigoriev I.V."/>
            <person name="Nagy L.G."/>
            <person name="Hibbett D."/>
            <person name="Henrissat B."/>
            <person name="Matheny P.B."/>
            <person name="Labbe J."/>
            <person name="Martin F.M."/>
        </authorList>
    </citation>
    <scope>NUCLEOTIDE SEQUENCE</scope>
    <source>
        <strain evidence="1">EC-137</strain>
    </source>
</reference>
<name>A0ACB8QJP9_9AGAM</name>
<gene>
    <name evidence="1" type="ORF">K488DRAFT_86379</name>
</gene>
<proteinExistence type="predicted"/>